<dbReference type="PANTHER" id="PTHR24421:SF10">
    <property type="entry name" value="NITRATE_NITRITE SENSOR PROTEIN NARQ"/>
    <property type="match status" value="1"/>
</dbReference>
<keyword evidence="6 11" id="KW-0418">Kinase</keyword>
<keyword evidence="7" id="KW-0067">ATP-binding</keyword>
<evidence type="ECO:0000313" key="11">
    <source>
        <dbReference type="EMBL" id="XCM83141.1"/>
    </source>
</evidence>
<feature type="transmembrane region" description="Helical" evidence="9">
    <location>
        <begin position="407"/>
        <end position="430"/>
    </location>
</feature>
<feature type="transmembrane region" description="Helical" evidence="9">
    <location>
        <begin position="134"/>
        <end position="152"/>
    </location>
</feature>
<dbReference type="EMBL" id="CP159872">
    <property type="protein sequence ID" value="XCM83141.1"/>
    <property type="molecule type" value="Genomic_DNA"/>
</dbReference>
<keyword evidence="9" id="KW-1133">Transmembrane helix</keyword>
<evidence type="ECO:0000256" key="8">
    <source>
        <dbReference type="ARBA" id="ARBA00023012"/>
    </source>
</evidence>
<keyword evidence="8" id="KW-0902">Two-component regulatory system</keyword>
<dbReference type="GO" id="GO:0046983">
    <property type="term" value="F:protein dimerization activity"/>
    <property type="evidence" value="ECO:0007669"/>
    <property type="project" value="InterPro"/>
</dbReference>
<dbReference type="RefSeq" id="WP_354644076.1">
    <property type="nucleotide sequence ID" value="NZ_CP159872.1"/>
</dbReference>
<gene>
    <name evidence="11" type="ORF">ABWK59_31565</name>
</gene>
<dbReference type="InterPro" id="IPR050482">
    <property type="entry name" value="Sensor_HK_TwoCompSys"/>
</dbReference>
<name>A0AAU8K4Y0_9ACTN</name>
<dbReference type="Gene3D" id="1.20.5.1930">
    <property type="match status" value="1"/>
</dbReference>
<accession>A0AAU8K4Y0</accession>
<evidence type="ECO:0000256" key="1">
    <source>
        <dbReference type="ARBA" id="ARBA00000085"/>
    </source>
</evidence>
<evidence type="ECO:0000256" key="4">
    <source>
        <dbReference type="ARBA" id="ARBA00022679"/>
    </source>
</evidence>
<dbReference type="Gene3D" id="3.30.565.10">
    <property type="entry name" value="Histidine kinase-like ATPase, C-terminal domain"/>
    <property type="match status" value="1"/>
</dbReference>
<dbReference type="InterPro" id="IPR036890">
    <property type="entry name" value="HATPase_C_sf"/>
</dbReference>
<dbReference type="Pfam" id="PF07730">
    <property type="entry name" value="HisKA_3"/>
    <property type="match status" value="1"/>
</dbReference>
<evidence type="ECO:0000259" key="10">
    <source>
        <dbReference type="Pfam" id="PF07730"/>
    </source>
</evidence>
<keyword evidence="9" id="KW-0472">Membrane</keyword>
<protein>
    <recommendedName>
        <fullName evidence="2">histidine kinase</fullName>
        <ecNumber evidence="2">2.7.13.3</ecNumber>
    </recommendedName>
</protein>
<feature type="domain" description="Signal transduction histidine kinase subgroup 3 dimerisation and phosphoacceptor" evidence="10">
    <location>
        <begin position="185"/>
        <end position="250"/>
    </location>
</feature>
<dbReference type="InterPro" id="IPR011712">
    <property type="entry name" value="Sig_transdc_His_kin_sub3_dim/P"/>
</dbReference>
<feature type="transmembrane region" description="Helical" evidence="9">
    <location>
        <begin position="104"/>
        <end position="122"/>
    </location>
</feature>
<keyword evidence="3" id="KW-0597">Phosphoprotein</keyword>
<comment type="catalytic activity">
    <reaction evidence="1">
        <text>ATP + protein L-histidine = ADP + protein N-phospho-L-histidine.</text>
        <dbReference type="EC" id="2.7.13.3"/>
    </reaction>
</comment>
<keyword evidence="9" id="KW-0812">Transmembrane</keyword>
<dbReference type="CDD" id="cd16917">
    <property type="entry name" value="HATPase_UhpB-NarQ-NarX-like"/>
    <property type="match status" value="1"/>
</dbReference>
<dbReference type="EC" id="2.7.13.3" evidence="2"/>
<organism evidence="11">
    <name type="scientific">Kitasatospora camelliae</name>
    <dbReference type="NCBI Taxonomy" id="3156397"/>
    <lineage>
        <taxon>Bacteria</taxon>
        <taxon>Bacillati</taxon>
        <taxon>Actinomycetota</taxon>
        <taxon>Actinomycetes</taxon>
        <taxon>Kitasatosporales</taxon>
        <taxon>Streptomycetaceae</taxon>
        <taxon>Kitasatospora</taxon>
    </lineage>
</organism>
<dbReference type="GO" id="GO:0000155">
    <property type="term" value="F:phosphorelay sensor kinase activity"/>
    <property type="evidence" value="ECO:0007669"/>
    <property type="project" value="InterPro"/>
</dbReference>
<evidence type="ECO:0000256" key="6">
    <source>
        <dbReference type="ARBA" id="ARBA00022777"/>
    </source>
</evidence>
<proteinExistence type="predicted"/>
<dbReference type="AlphaFoldDB" id="A0AAU8K4Y0"/>
<evidence type="ECO:0000256" key="3">
    <source>
        <dbReference type="ARBA" id="ARBA00022553"/>
    </source>
</evidence>
<dbReference type="PANTHER" id="PTHR24421">
    <property type="entry name" value="NITRATE/NITRITE SENSOR PROTEIN NARX-RELATED"/>
    <property type="match status" value="1"/>
</dbReference>
<evidence type="ECO:0000256" key="5">
    <source>
        <dbReference type="ARBA" id="ARBA00022741"/>
    </source>
</evidence>
<evidence type="ECO:0000256" key="7">
    <source>
        <dbReference type="ARBA" id="ARBA00022840"/>
    </source>
</evidence>
<dbReference type="GO" id="GO:0016020">
    <property type="term" value="C:membrane"/>
    <property type="evidence" value="ECO:0007669"/>
    <property type="project" value="InterPro"/>
</dbReference>
<feature type="transmembrane region" description="Helical" evidence="9">
    <location>
        <begin position="71"/>
        <end position="92"/>
    </location>
</feature>
<dbReference type="GO" id="GO:0005524">
    <property type="term" value="F:ATP binding"/>
    <property type="evidence" value="ECO:0007669"/>
    <property type="project" value="UniProtKB-KW"/>
</dbReference>
<reference evidence="11" key="1">
    <citation type="submission" date="2024-06" db="EMBL/GenBank/DDBJ databases">
        <title>The genome sequences of Kitasatospora sp. strain HUAS MG31.</title>
        <authorList>
            <person name="Mo P."/>
        </authorList>
    </citation>
    <scope>NUCLEOTIDE SEQUENCE</scope>
    <source>
        <strain evidence="11">HUAS MG31</strain>
    </source>
</reference>
<keyword evidence="4" id="KW-0808">Transferase</keyword>
<evidence type="ECO:0000256" key="2">
    <source>
        <dbReference type="ARBA" id="ARBA00012438"/>
    </source>
</evidence>
<sequence length="530" mass="55704">MSPIPAKLLRRALPGPWTTRRTLRECGAALALGLLAAGLEALGTFHAGQTALVGLAVTALYLLRRGLPGPVLVLAAAGAGWPAGFLPALVFAGFSAGRRIARPVLLGAVFSVAFLALCGVAVQKEGGEVPLRAFALGLAVGFLVLAVLPAVFGRYRAQRRALHTERTAHLHRERVMIAHQARLRERHRIAQDMHDSLGHQLALIAVHTGALEVDRTLTERQREAVSVLRQAATGAMRELREVVGLLRDDTLPEAGGADAVERLADASRAAGTEVALRQDGEIRPLAAATGHAAYRIVQEGLTNAHKHAPTAPIAVVLRYEPDTLVVEVVNGPAPDAAPAVSGGQGLTGLRERARLLGGIVHAGPTPDGGYRLAGLLPYDTARGPAGDEPELDTLPADAAPSRRRRPALGCALGAGIVVLTSIAVMVWGGITFVQSLDDATISKSRYDSLEVGRPESEIQDQLPPGSDFFSGELRKHGPPVPPGASCRWFITDGGDDAGGGTSGGGDGDWAARFCFRDGLLIEKQHYRANV</sequence>
<dbReference type="SUPFAM" id="SSF55874">
    <property type="entry name" value="ATPase domain of HSP90 chaperone/DNA topoisomerase II/histidine kinase"/>
    <property type="match status" value="1"/>
</dbReference>
<evidence type="ECO:0000256" key="9">
    <source>
        <dbReference type="SAM" id="Phobius"/>
    </source>
</evidence>
<keyword evidence="5" id="KW-0547">Nucleotide-binding</keyword>
<dbReference type="KEGG" id="kcm:ABWK59_31565"/>